<keyword evidence="2" id="KW-1185">Reference proteome</keyword>
<organism evidence="1 2">
    <name type="scientific">Mycobacterium phage Zerg</name>
    <dbReference type="NCBI Taxonomy" id="2488980"/>
    <lineage>
        <taxon>Viruses</taxon>
        <taxon>Duplodnaviria</taxon>
        <taxon>Heunggongvirae</taxon>
        <taxon>Uroviricota</taxon>
        <taxon>Caudoviricetes</taxon>
        <taxon>Gracegardnervirinae</taxon>
        <taxon>Cheoctovirus</taxon>
        <taxon>Cheoctovirus zerg</taxon>
    </lineage>
</organism>
<dbReference type="Proteomes" id="UP000268651">
    <property type="component" value="Segment"/>
</dbReference>
<dbReference type="KEGG" id="vg:60335158"/>
<dbReference type="GeneID" id="60335158"/>
<gene>
    <name evidence="1" type="primary">79</name>
    <name evidence="1" type="ORF">ZERG_79</name>
</gene>
<dbReference type="EMBL" id="MK112556">
    <property type="protein sequence ID" value="AZF95171.1"/>
    <property type="molecule type" value="Genomic_DNA"/>
</dbReference>
<dbReference type="RefSeq" id="YP_009963576.1">
    <property type="nucleotide sequence ID" value="NC_051720.1"/>
</dbReference>
<proteinExistence type="predicted"/>
<name>A0A3G8FK71_9CAUD</name>
<evidence type="ECO:0000313" key="1">
    <source>
        <dbReference type="EMBL" id="AZF95171.1"/>
    </source>
</evidence>
<sequence>MTPDNIASLPGVAVIQLPEPDEPRSMSGTPEWYEDSWYVRPDAQGIRVVTGRDHLKDRSTQRLAAALVAAVAAKGEGSK</sequence>
<protein>
    <submittedName>
        <fullName evidence="1">Uncharacterized protein</fullName>
    </submittedName>
</protein>
<evidence type="ECO:0000313" key="2">
    <source>
        <dbReference type="Proteomes" id="UP000268651"/>
    </source>
</evidence>
<reference evidence="1 2" key="1">
    <citation type="submission" date="2018-10" db="EMBL/GenBank/DDBJ databases">
        <authorList>
            <person name="Foster K.J."/>
            <person name="Bartholomay K.L."/>
            <person name="Lowery A.C."/>
            <person name="Guild N.A."/>
            <person name="Fillman C.L."/>
            <person name="Ball S.L."/>
            <person name="Garlena R.A."/>
            <person name="Russell D.A."/>
            <person name="Pope W.H."/>
            <person name="Jacobs-Sera D."/>
            <person name="Hatfull G.F."/>
        </authorList>
    </citation>
    <scope>NUCLEOTIDE SEQUENCE [LARGE SCALE GENOMIC DNA]</scope>
</reference>
<accession>A0A3G8FK71</accession>